<accession>A0A2N4U6I6</accession>
<evidence type="ECO:0000256" key="2">
    <source>
        <dbReference type="ARBA" id="ARBA00004429"/>
    </source>
</evidence>
<dbReference type="PANTHER" id="PTHR30614:SF20">
    <property type="entry name" value="GLUTAMINE TRANSPORT SYSTEM PERMEASE PROTEIN GLNP"/>
    <property type="match status" value="1"/>
</dbReference>
<feature type="domain" description="ABC transmembrane type-1" evidence="11">
    <location>
        <begin position="18"/>
        <end position="206"/>
    </location>
</feature>
<name>A0A2N4U6I6_9BURK</name>
<dbReference type="NCBIfam" id="TIGR01726">
    <property type="entry name" value="HEQRo_perm_3TM"/>
    <property type="match status" value="1"/>
</dbReference>
<comment type="similarity">
    <text evidence="3">Belongs to the binding-protein-dependent transport system permease family. HisMQ subfamily.</text>
</comment>
<evidence type="ECO:0000256" key="10">
    <source>
        <dbReference type="RuleBase" id="RU363032"/>
    </source>
</evidence>
<keyword evidence="7" id="KW-0029">Amino-acid transport</keyword>
<protein>
    <submittedName>
        <fullName evidence="12">ABC transporter permease</fullName>
    </submittedName>
</protein>
<evidence type="ECO:0000313" key="13">
    <source>
        <dbReference type="Proteomes" id="UP000234190"/>
    </source>
</evidence>
<keyword evidence="13" id="KW-1185">Reference proteome</keyword>
<evidence type="ECO:0000256" key="3">
    <source>
        <dbReference type="ARBA" id="ARBA00010072"/>
    </source>
</evidence>
<dbReference type="Gene3D" id="1.10.3720.10">
    <property type="entry name" value="MetI-like"/>
    <property type="match status" value="1"/>
</dbReference>
<evidence type="ECO:0000256" key="9">
    <source>
        <dbReference type="ARBA" id="ARBA00023136"/>
    </source>
</evidence>
<evidence type="ECO:0000256" key="5">
    <source>
        <dbReference type="ARBA" id="ARBA00022475"/>
    </source>
</evidence>
<feature type="transmembrane region" description="Helical" evidence="10">
    <location>
        <begin position="187"/>
        <end position="210"/>
    </location>
</feature>
<dbReference type="Pfam" id="PF00528">
    <property type="entry name" value="BPD_transp_1"/>
    <property type="match status" value="1"/>
</dbReference>
<sequence length="219" mass="23456">MTLIERLAGYVPAIVSGTLTTAWLSAVAIAVGFIAAIALYVFRTQGGSLGRTLVHGYVSFFRGTPLLVQLLMLFYLPSALGVDLQPEIAAIAALGLNSAAFQSEILRAGFSSIPYAQLETASAFGLSQRQILWNIQIPQVLRLTQPSLVSESIDIIKGSAVLSVIAIADLMRVGRQLTAVSYRPLEVYVSVALAYLVLTSLLVLLAGYLANRNQMERAA</sequence>
<reference evidence="12 13" key="1">
    <citation type="submission" date="2017-10" db="EMBL/GenBank/DDBJ databases">
        <title>Two draft genome sequences of Pusillimonas sp. strains isolated from a nitrate- and radionuclide-contaminated groundwater in Russia.</title>
        <authorList>
            <person name="Grouzdev D.S."/>
            <person name="Tourova T.P."/>
            <person name="Goeva M.A."/>
            <person name="Babich T.L."/>
            <person name="Sokolova D.S."/>
            <person name="Abdullin R."/>
            <person name="Poltaraus A.B."/>
            <person name="Toshchakov S.V."/>
            <person name="Nazina T.N."/>
        </authorList>
    </citation>
    <scope>NUCLEOTIDE SEQUENCE [LARGE SCALE GENOMIC DNA]</scope>
    <source>
        <strain evidence="12 13">JR1/69-3-13</strain>
    </source>
</reference>
<feature type="transmembrane region" description="Helical" evidence="10">
    <location>
        <begin position="20"/>
        <end position="42"/>
    </location>
</feature>
<evidence type="ECO:0000256" key="1">
    <source>
        <dbReference type="ARBA" id="ARBA00003159"/>
    </source>
</evidence>
<comment type="subcellular location">
    <subcellularLocation>
        <location evidence="2">Cell inner membrane</location>
        <topology evidence="2">Multi-pass membrane protein</topology>
    </subcellularLocation>
    <subcellularLocation>
        <location evidence="10">Cell membrane</location>
        <topology evidence="10">Multi-pass membrane protein</topology>
    </subcellularLocation>
</comment>
<dbReference type="GO" id="GO:0006865">
    <property type="term" value="P:amino acid transport"/>
    <property type="evidence" value="ECO:0007669"/>
    <property type="project" value="UniProtKB-KW"/>
</dbReference>
<evidence type="ECO:0000313" key="12">
    <source>
        <dbReference type="EMBL" id="PLC50613.1"/>
    </source>
</evidence>
<comment type="caution">
    <text evidence="12">The sequence shown here is derived from an EMBL/GenBank/DDBJ whole genome shotgun (WGS) entry which is preliminary data.</text>
</comment>
<dbReference type="GO" id="GO:0022857">
    <property type="term" value="F:transmembrane transporter activity"/>
    <property type="evidence" value="ECO:0007669"/>
    <property type="project" value="InterPro"/>
</dbReference>
<keyword evidence="4 10" id="KW-0813">Transport</keyword>
<keyword evidence="6 10" id="KW-0812">Transmembrane</keyword>
<dbReference type="InterPro" id="IPR010065">
    <property type="entry name" value="AA_ABC_transptr_permease_3TM"/>
</dbReference>
<dbReference type="GO" id="GO:0043190">
    <property type="term" value="C:ATP-binding cassette (ABC) transporter complex"/>
    <property type="evidence" value="ECO:0007669"/>
    <property type="project" value="InterPro"/>
</dbReference>
<dbReference type="InterPro" id="IPR043429">
    <property type="entry name" value="ArtM/GltK/GlnP/TcyL/YhdX-like"/>
</dbReference>
<dbReference type="CDD" id="cd06261">
    <property type="entry name" value="TM_PBP2"/>
    <property type="match status" value="1"/>
</dbReference>
<evidence type="ECO:0000256" key="6">
    <source>
        <dbReference type="ARBA" id="ARBA00022692"/>
    </source>
</evidence>
<feature type="transmembrane region" description="Helical" evidence="10">
    <location>
        <begin position="54"/>
        <end position="76"/>
    </location>
</feature>
<evidence type="ECO:0000256" key="7">
    <source>
        <dbReference type="ARBA" id="ARBA00022970"/>
    </source>
</evidence>
<dbReference type="Proteomes" id="UP000234190">
    <property type="component" value="Unassembled WGS sequence"/>
</dbReference>
<comment type="function">
    <text evidence="1">Part of the binding-protein-dependent transport system for glutamine; probably responsible for the translocation of the substrate across the membrane.</text>
</comment>
<dbReference type="AlphaFoldDB" id="A0A2N4U6I6"/>
<dbReference type="PROSITE" id="PS50928">
    <property type="entry name" value="ABC_TM1"/>
    <property type="match status" value="1"/>
</dbReference>
<keyword evidence="5" id="KW-1003">Cell membrane</keyword>
<organism evidence="12 13">
    <name type="scientific">Pollutimonas subterranea</name>
    <dbReference type="NCBI Taxonomy" id="2045210"/>
    <lineage>
        <taxon>Bacteria</taxon>
        <taxon>Pseudomonadati</taxon>
        <taxon>Pseudomonadota</taxon>
        <taxon>Betaproteobacteria</taxon>
        <taxon>Burkholderiales</taxon>
        <taxon>Alcaligenaceae</taxon>
        <taxon>Pollutimonas</taxon>
    </lineage>
</organism>
<proteinExistence type="inferred from homology"/>
<keyword evidence="9 10" id="KW-0472">Membrane</keyword>
<dbReference type="InterPro" id="IPR035906">
    <property type="entry name" value="MetI-like_sf"/>
</dbReference>
<keyword evidence="8 10" id="KW-1133">Transmembrane helix</keyword>
<gene>
    <name evidence="12" type="ORF">CR159_06275</name>
</gene>
<evidence type="ECO:0000256" key="8">
    <source>
        <dbReference type="ARBA" id="ARBA00022989"/>
    </source>
</evidence>
<dbReference type="SUPFAM" id="SSF161098">
    <property type="entry name" value="MetI-like"/>
    <property type="match status" value="1"/>
</dbReference>
<dbReference type="PANTHER" id="PTHR30614">
    <property type="entry name" value="MEMBRANE COMPONENT OF AMINO ACID ABC TRANSPORTER"/>
    <property type="match status" value="1"/>
</dbReference>
<dbReference type="EMBL" id="PDNW01000004">
    <property type="protein sequence ID" value="PLC50613.1"/>
    <property type="molecule type" value="Genomic_DNA"/>
</dbReference>
<dbReference type="InterPro" id="IPR000515">
    <property type="entry name" value="MetI-like"/>
</dbReference>
<evidence type="ECO:0000256" key="4">
    <source>
        <dbReference type="ARBA" id="ARBA00022448"/>
    </source>
</evidence>
<dbReference type="RefSeq" id="WP_102073157.1">
    <property type="nucleotide sequence ID" value="NZ_PDNW01000004.1"/>
</dbReference>
<evidence type="ECO:0000259" key="11">
    <source>
        <dbReference type="PROSITE" id="PS50928"/>
    </source>
</evidence>
<dbReference type="OrthoDB" id="7026155at2"/>